<feature type="region of interest" description="Disordered" evidence="1">
    <location>
        <begin position="265"/>
        <end position="306"/>
    </location>
</feature>
<dbReference type="GO" id="GO:0030127">
    <property type="term" value="C:COPII vesicle coat"/>
    <property type="evidence" value="ECO:0007669"/>
    <property type="project" value="InterPro"/>
</dbReference>
<dbReference type="OrthoDB" id="6704469at2759"/>
<dbReference type="InterPro" id="IPR004162">
    <property type="entry name" value="SINA-like_animal"/>
</dbReference>
<protein>
    <submittedName>
        <fullName evidence="2">Uncharacterized protein</fullName>
    </submittedName>
</protein>
<keyword evidence="3" id="KW-1185">Reference proteome</keyword>
<sequence>MIWKSKKRGLYIVGIDDTTTMGRDQIKRLACIAKPVVWWSMSKPQIPFSFLYGNKCLSCNRPIEGGKVYLLSDGRIMCDQCRVFTKQFCRNLIYEALASNFLYPCINWQKHCPAMLEWKDAPYHISSCRYSGCCGLLFSHPGSCFKGKRSFPYDDDQKGLIAVPDRVESFLRCAGCKGYLNCEPIYTQSDKESFCHRCVAVNGKPPDAVRNFPYENISTLFLFPCSFKRFGCMEVLPFGKPAWKHEYECHYNAYSPLNKIEEVEAQSTPRSSVQISECRPSLTRESETANSVVEEEPRPSKGKIEKTKKKGLIWTQTGPLWATLSPNTPLMAPPQRPGEESNQDIINQIKKKQGKHRQPIQDYDGDMGRRNSESESVSTNSQNAANVDPIETASKASSFDYMEENKAYDNPAYDQDIMRQRNGVARTPSIQASRYDVEMASHFPGLYNQNQYNYRASEEEMAGHFPYLSRSSTRYNEAVVAGHFPIMLPRQLNETVDTLGRRVSKRENFQGNRLLISELKMRQDMIKRNHSIRDQPREVPRQQSGTAYS</sequence>
<feature type="compositionally biased region" description="Polar residues" evidence="1">
    <location>
        <begin position="265"/>
        <end position="275"/>
    </location>
</feature>
<dbReference type="GO" id="GO:0008270">
    <property type="term" value="F:zinc ion binding"/>
    <property type="evidence" value="ECO:0007669"/>
    <property type="project" value="InterPro"/>
</dbReference>
<dbReference type="EMBL" id="JAACXV010000368">
    <property type="protein sequence ID" value="KAF7279349.1"/>
    <property type="molecule type" value="Genomic_DNA"/>
</dbReference>
<dbReference type="SUPFAM" id="SSF82919">
    <property type="entry name" value="Zn-finger domain of Sec23/24"/>
    <property type="match status" value="1"/>
</dbReference>
<evidence type="ECO:0000313" key="3">
    <source>
        <dbReference type="Proteomes" id="UP000625711"/>
    </source>
</evidence>
<feature type="region of interest" description="Disordered" evidence="1">
    <location>
        <begin position="349"/>
        <end position="383"/>
    </location>
</feature>
<dbReference type="AlphaFoldDB" id="A0A834IGD0"/>
<organism evidence="2 3">
    <name type="scientific">Rhynchophorus ferrugineus</name>
    <name type="common">Red palm weevil</name>
    <name type="synonym">Curculio ferrugineus</name>
    <dbReference type="NCBI Taxonomy" id="354439"/>
    <lineage>
        <taxon>Eukaryota</taxon>
        <taxon>Metazoa</taxon>
        <taxon>Ecdysozoa</taxon>
        <taxon>Arthropoda</taxon>
        <taxon>Hexapoda</taxon>
        <taxon>Insecta</taxon>
        <taxon>Pterygota</taxon>
        <taxon>Neoptera</taxon>
        <taxon>Endopterygota</taxon>
        <taxon>Coleoptera</taxon>
        <taxon>Polyphaga</taxon>
        <taxon>Cucujiformia</taxon>
        <taxon>Curculionidae</taxon>
        <taxon>Dryophthorinae</taxon>
        <taxon>Rhynchophorus</taxon>
    </lineage>
</organism>
<dbReference type="PANTHER" id="PTHR45877">
    <property type="entry name" value="E3 UBIQUITIN-PROTEIN LIGASE SIAH2"/>
    <property type="match status" value="1"/>
</dbReference>
<dbReference type="GO" id="GO:0006886">
    <property type="term" value="P:intracellular protein transport"/>
    <property type="evidence" value="ECO:0007669"/>
    <property type="project" value="InterPro"/>
</dbReference>
<evidence type="ECO:0000313" key="2">
    <source>
        <dbReference type="EMBL" id="KAF7279349.1"/>
    </source>
</evidence>
<dbReference type="GO" id="GO:0043161">
    <property type="term" value="P:proteasome-mediated ubiquitin-dependent protein catabolic process"/>
    <property type="evidence" value="ECO:0007669"/>
    <property type="project" value="TreeGrafter"/>
</dbReference>
<name>A0A834IGD0_RHYFE</name>
<dbReference type="GO" id="GO:0061630">
    <property type="term" value="F:ubiquitin protein ligase activity"/>
    <property type="evidence" value="ECO:0007669"/>
    <property type="project" value="TreeGrafter"/>
</dbReference>
<dbReference type="GO" id="GO:0006888">
    <property type="term" value="P:endoplasmic reticulum to Golgi vesicle-mediated transport"/>
    <property type="evidence" value="ECO:0007669"/>
    <property type="project" value="InterPro"/>
</dbReference>
<comment type="caution">
    <text evidence="2">The sequence shown here is derived from an EMBL/GenBank/DDBJ whole genome shotgun (WGS) entry which is preliminary data.</text>
</comment>
<feature type="compositionally biased region" description="Basic residues" evidence="1">
    <location>
        <begin position="349"/>
        <end position="358"/>
    </location>
</feature>
<proteinExistence type="predicted"/>
<feature type="compositionally biased region" description="Basic and acidic residues" evidence="1">
    <location>
        <begin position="295"/>
        <end position="305"/>
    </location>
</feature>
<evidence type="ECO:0000256" key="1">
    <source>
        <dbReference type="SAM" id="MobiDB-lite"/>
    </source>
</evidence>
<dbReference type="Proteomes" id="UP000625711">
    <property type="component" value="Unassembled WGS sequence"/>
</dbReference>
<dbReference type="GO" id="GO:0031624">
    <property type="term" value="F:ubiquitin conjugating enzyme binding"/>
    <property type="evidence" value="ECO:0007669"/>
    <property type="project" value="TreeGrafter"/>
</dbReference>
<feature type="compositionally biased region" description="Polar residues" evidence="1">
    <location>
        <begin position="374"/>
        <end position="383"/>
    </location>
</feature>
<gene>
    <name evidence="2" type="ORF">GWI33_007363</name>
</gene>
<dbReference type="InterPro" id="IPR036174">
    <property type="entry name" value="Znf_Sec23_Sec24_sf"/>
</dbReference>
<accession>A0A834IGD0</accession>
<dbReference type="PANTHER" id="PTHR45877:SF2">
    <property type="entry name" value="E3 UBIQUITIN-PROTEIN LIGASE SINA-RELATED"/>
    <property type="match status" value="1"/>
</dbReference>
<reference evidence="2" key="1">
    <citation type="submission" date="2020-08" db="EMBL/GenBank/DDBJ databases">
        <title>Genome sequencing and assembly of the red palm weevil Rhynchophorus ferrugineus.</title>
        <authorList>
            <person name="Dias G.B."/>
            <person name="Bergman C.M."/>
            <person name="Manee M."/>
        </authorList>
    </citation>
    <scope>NUCLEOTIDE SEQUENCE</scope>
    <source>
        <strain evidence="2">AA-2017</strain>
        <tissue evidence="2">Whole larva</tissue>
    </source>
</reference>